<dbReference type="Proteomes" id="UP000004358">
    <property type="component" value="Unassembled WGS sequence"/>
</dbReference>
<accession>A3ZYF7</accession>
<organism evidence="1 2">
    <name type="scientific">Blastopirellula marina DSM 3645</name>
    <dbReference type="NCBI Taxonomy" id="314230"/>
    <lineage>
        <taxon>Bacteria</taxon>
        <taxon>Pseudomonadati</taxon>
        <taxon>Planctomycetota</taxon>
        <taxon>Planctomycetia</taxon>
        <taxon>Pirellulales</taxon>
        <taxon>Pirellulaceae</taxon>
        <taxon>Blastopirellula</taxon>
    </lineage>
</organism>
<dbReference type="EMBL" id="AANZ01000021">
    <property type="protein sequence ID" value="EAQ78407.1"/>
    <property type="molecule type" value="Genomic_DNA"/>
</dbReference>
<dbReference type="AlphaFoldDB" id="A3ZYF7"/>
<proteinExistence type="predicted"/>
<reference evidence="1 2" key="1">
    <citation type="submission" date="2006-02" db="EMBL/GenBank/DDBJ databases">
        <authorList>
            <person name="Amann R."/>
            <person name="Ferriera S."/>
            <person name="Johnson J."/>
            <person name="Kravitz S."/>
            <person name="Halpern A."/>
            <person name="Remington K."/>
            <person name="Beeson K."/>
            <person name="Tran B."/>
            <person name="Rogers Y.-H."/>
            <person name="Friedman R."/>
            <person name="Venter J.C."/>
        </authorList>
    </citation>
    <scope>NUCLEOTIDE SEQUENCE [LARGE SCALE GENOMIC DNA]</scope>
    <source>
        <strain evidence="1 2">DSM 3645</strain>
    </source>
</reference>
<evidence type="ECO:0000313" key="1">
    <source>
        <dbReference type="EMBL" id="EAQ78407.1"/>
    </source>
</evidence>
<dbReference type="HOGENOM" id="CLU_3196723_0_0_0"/>
<gene>
    <name evidence="1" type="ORF">DSM3645_06941</name>
</gene>
<evidence type="ECO:0000313" key="2">
    <source>
        <dbReference type="Proteomes" id="UP000004358"/>
    </source>
</evidence>
<name>A3ZYF7_9BACT</name>
<sequence>MVSDSGGLRKPILFFLNRKIDRGFAPPTLRFCDDFVCRSEVGTHF</sequence>
<protein>
    <submittedName>
        <fullName evidence="1">Uncharacterized protein</fullName>
    </submittedName>
</protein>
<comment type="caution">
    <text evidence="1">The sequence shown here is derived from an EMBL/GenBank/DDBJ whole genome shotgun (WGS) entry which is preliminary data.</text>
</comment>